<comment type="subunit">
    <text evidence="3 6">Associates with the pre-60S ribosomal particle.</text>
</comment>
<comment type="function">
    <text evidence="1 6">Component of the ribosome assembly machinery. Nuclear paralog of the ribosomal protein P0, it binds pre-60S subunits at an early stage of assembly in the nucleolus, and is replaced by P0 in cytoplasmic pre-60S subunits and mature 80S ribosomes.</text>
</comment>
<dbReference type="STRING" id="126957.T1ITR9"/>
<protein>
    <recommendedName>
        <fullName evidence="6">Ribosome assembly factor mrt4</fullName>
    </recommendedName>
</protein>
<dbReference type="Gene3D" id="3.90.105.20">
    <property type="match status" value="1"/>
</dbReference>
<dbReference type="GO" id="GO:0005730">
    <property type="term" value="C:nucleolus"/>
    <property type="evidence" value="ECO:0007669"/>
    <property type="project" value="UniProtKB-SubCell"/>
</dbReference>
<dbReference type="GO" id="GO:0000956">
    <property type="term" value="P:nuclear-transcribed mRNA catabolic process"/>
    <property type="evidence" value="ECO:0007669"/>
    <property type="project" value="TreeGrafter"/>
</dbReference>
<dbReference type="EnsemblMetazoa" id="SMAR004524-RA">
    <property type="protein sequence ID" value="SMAR004524-PA"/>
    <property type="gene ID" value="SMAR004524"/>
</dbReference>
<dbReference type="OMA" id="LEWAENY"/>
<dbReference type="InterPro" id="IPR040637">
    <property type="entry name" value="Ribosomal_uL10-like_insert"/>
</dbReference>
<dbReference type="Pfam" id="PF00466">
    <property type="entry name" value="Ribosomal_L10"/>
    <property type="match status" value="1"/>
</dbReference>
<dbReference type="GO" id="GO:0030687">
    <property type="term" value="C:preribosome, large subunit precursor"/>
    <property type="evidence" value="ECO:0007669"/>
    <property type="project" value="TreeGrafter"/>
</dbReference>
<keyword evidence="9" id="KW-1185">Reference proteome</keyword>
<sequence length="235" mass="27211">MPKSKRDKKVSLTQVKRKPLETKQQLVQDVRSCAEQYARVFVISTENVRNNKLKDVRQEWKHSRFFFGKNKVMALALGKSDADECQNEIHHISKHLVNQRGLLFTNKTKDEVLKWFAEFKEPDYARSGNKALETIVLDKGPLPTLSFSLEPQLRQLGLPTSLQRGVITLTKDYELCKKDAELTPEQARLLKLLSKKMSDFKVNVICMWSNDGSFEVFKTQDEDENQNMEESDEES</sequence>
<evidence type="ECO:0000256" key="5">
    <source>
        <dbReference type="ARBA" id="ARBA00023242"/>
    </source>
</evidence>
<name>T1ITR9_STRMM</name>
<dbReference type="InterPro" id="IPR043141">
    <property type="entry name" value="Ribosomal_uL10-like_sf"/>
</dbReference>
<evidence type="ECO:0000256" key="2">
    <source>
        <dbReference type="ARBA" id="ARBA00008889"/>
    </source>
</evidence>
<evidence type="ECO:0000256" key="6">
    <source>
        <dbReference type="RuleBase" id="RU364039"/>
    </source>
</evidence>
<dbReference type="GO" id="GO:0005737">
    <property type="term" value="C:cytoplasm"/>
    <property type="evidence" value="ECO:0007669"/>
    <property type="project" value="UniProtKB-SubCell"/>
</dbReference>
<dbReference type="EMBL" id="JH431494">
    <property type="status" value="NOT_ANNOTATED_CDS"/>
    <property type="molecule type" value="Genomic_DNA"/>
</dbReference>
<dbReference type="SUPFAM" id="SSF160369">
    <property type="entry name" value="Ribosomal protein L10-like"/>
    <property type="match status" value="1"/>
</dbReference>
<dbReference type="GO" id="GO:0000027">
    <property type="term" value="P:ribosomal large subunit assembly"/>
    <property type="evidence" value="ECO:0007669"/>
    <property type="project" value="InterPro"/>
</dbReference>
<reference evidence="9" key="1">
    <citation type="submission" date="2011-05" db="EMBL/GenBank/DDBJ databases">
        <authorList>
            <person name="Richards S.R."/>
            <person name="Qu J."/>
            <person name="Jiang H."/>
            <person name="Jhangiani S.N."/>
            <person name="Agravi P."/>
            <person name="Goodspeed R."/>
            <person name="Gross S."/>
            <person name="Mandapat C."/>
            <person name="Jackson L."/>
            <person name="Mathew T."/>
            <person name="Pu L."/>
            <person name="Thornton R."/>
            <person name="Saada N."/>
            <person name="Wilczek-Boney K.B."/>
            <person name="Lee S."/>
            <person name="Kovar C."/>
            <person name="Wu Y."/>
            <person name="Scherer S.E."/>
            <person name="Worley K.C."/>
            <person name="Muzny D.M."/>
            <person name="Gibbs R."/>
        </authorList>
    </citation>
    <scope>NUCLEOTIDE SEQUENCE</scope>
    <source>
        <strain evidence="9">Brora</strain>
    </source>
</reference>
<dbReference type="FunFam" id="3.90.105.20:FF:000003">
    <property type="entry name" value="Ribosome assembly factor mrt4"/>
    <property type="match status" value="1"/>
</dbReference>
<keyword evidence="6" id="KW-0690">Ribosome biogenesis</keyword>
<keyword evidence="4 6" id="KW-0963">Cytoplasm</keyword>
<dbReference type="Pfam" id="PF17777">
    <property type="entry name" value="RL10P_insert"/>
    <property type="match status" value="1"/>
</dbReference>
<dbReference type="PhylomeDB" id="T1ITR9"/>
<comment type="subcellular location">
    <subcellularLocation>
        <location evidence="6">Cytoplasm</location>
    </subcellularLocation>
    <subcellularLocation>
        <location evidence="6">Nucleus</location>
        <location evidence="6">Nucleolus</location>
    </subcellularLocation>
</comment>
<dbReference type="PANTHER" id="PTHR45841:SF1">
    <property type="entry name" value="MRNA TURNOVER PROTEIN 4 HOMOLOG"/>
    <property type="match status" value="1"/>
</dbReference>
<dbReference type="InterPro" id="IPR051742">
    <property type="entry name" value="Ribosome_Assembly_uL10"/>
</dbReference>
<comment type="similarity">
    <text evidence="2 6">Belongs to the universal ribosomal protein uL10 family.</text>
</comment>
<reference evidence="8" key="2">
    <citation type="submission" date="2015-02" db="UniProtKB">
        <authorList>
            <consortium name="EnsemblMetazoa"/>
        </authorList>
    </citation>
    <scope>IDENTIFICATION</scope>
</reference>
<accession>T1ITR9</accession>
<dbReference type="GO" id="GO:0003723">
    <property type="term" value="F:RNA binding"/>
    <property type="evidence" value="ECO:0007669"/>
    <property type="project" value="TreeGrafter"/>
</dbReference>
<evidence type="ECO:0000313" key="8">
    <source>
        <dbReference type="EnsemblMetazoa" id="SMAR004524-PA"/>
    </source>
</evidence>
<dbReference type="eggNOG" id="KOG0816">
    <property type="taxonomic scope" value="Eukaryota"/>
</dbReference>
<evidence type="ECO:0000256" key="4">
    <source>
        <dbReference type="ARBA" id="ARBA00022490"/>
    </source>
</evidence>
<dbReference type="FunFam" id="3.30.70.1730:FF:000005">
    <property type="entry name" value="Ribosome assembly factor mrt4"/>
    <property type="match status" value="1"/>
</dbReference>
<organism evidence="8 9">
    <name type="scientific">Strigamia maritima</name>
    <name type="common">European centipede</name>
    <name type="synonym">Geophilus maritimus</name>
    <dbReference type="NCBI Taxonomy" id="126957"/>
    <lineage>
        <taxon>Eukaryota</taxon>
        <taxon>Metazoa</taxon>
        <taxon>Ecdysozoa</taxon>
        <taxon>Arthropoda</taxon>
        <taxon>Myriapoda</taxon>
        <taxon>Chilopoda</taxon>
        <taxon>Pleurostigmophora</taxon>
        <taxon>Geophilomorpha</taxon>
        <taxon>Linotaeniidae</taxon>
        <taxon>Strigamia</taxon>
    </lineage>
</organism>
<keyword evidence="5 6" id="KW-0539">Nucleus</keyword>
<dbReference type="InterPro" id="IPR033867">
    <property type="entry name" value="Mrt4"/>
</dbReference>
<dbReference type="PANTHER" id="PTHR45841">
    <property type="entry name" value="MRNA TURNOVER PROTEIN 4 MRTO4"/>
    <property type="match status" value="1"/>
</dbReference>
<dbReference type="CDD" id="cd05796">
    <property type="entry name" value="Ribosomal_P0_like"/>
    <property type="match status" value="1"/>
</dbReference>
<evidence type="ECO:0000313" key="9">
    <source>
        <dbReference type="Proteomes" id="UP000014500"/>
    </source>
</evidence>
<feature type="domain" description="Large ribosomal subunit protein uL10-like insertion" evidence="7">
    <location>
        <begin position="125"/>
        <end position="193"/>
    </location>
</feature>
<evidence type="ECO:0000256" key="3">
    <source>
        <dbReference type="ARBA" id="ARBA00011117"/>
    </source>
</evidence>
<dbReference type="Gene3D" id="3.30.70.1730">
    <property type="match status" value="1"/>
</dbReference>
<evidence type="ECO:0000256" key="1">
    <source>
        <dbReference type="ARBA" id="ARBA00004046"/>
    </source>
</evidence>
<dbReference type="HOGENOM" id="CLU_071690_3_0_1"/>
<dbReference type="InterPro" id="IPR043164">
    <property type="entry name" value="Ribosomal_uL10-like_insert_sf"/>
</dbReference>
<dbReference type="InterPro" id="IPR001790">
    <property type="entry name" value="Ribosomal_uL10"/>
</dbReference>
<dbReference type="AlphaFoldDB" id="T1ITR9"/>
<dbReference type="Proteomes" id="UP000014500">
    <property type="component" value="Unassembled WGS sequence"/>
</dbReference>
<dbReference type="GO" id="GO:0006364">
    <property type="term" value="P:rRNA processing"/>
    <property type="evidence" value="ECO:0007669"/>
    <property type="project" value="TreeGrafter"/>
</dbReference>
<evidence type="ECO:0000259" key="7">
    <source>
        <dbReference type="Pfam" id="PF17777"/>
    </source>
</evidence>
<proteinExistence type="inferred from homology"/>